<protein>
    <submittedName>
        <fullName evidence="1">Uncharacterized protein</fullName>
    </submittedName>
</protein>
<evidence type="ECO:0000313" key="1">
    <source>
        <dbReference type="EMBL" id="PTE16748.1"/>
    </source>
</evidence>
<dbReference type="EMBL" id="PZKF01000034">
    <property type="protein sequence ID" value="PTE16748.1"/>
    <property type="molecule type" value="Genomic_DNA"/>
</dbReference>
<accession>A0A2T4JFZ9</accession>
<dbReference type="Proteomes" id="UP000241899">
    <property type="component" value="Unassembled WGS sequence"/>
</dbReference>
<gene>
    <name evidence="1" type="ORF">C5F46_12775</name>
</gene>
<proteinExistence type="predicted"/>
<sequence>MGFKEARQRVIQSLKEGLYQHEARSSIEAKNLLATGKVAVAEVVDMLRRCNGTHHTSSWHHTVKGVQVHVIKPDKPDRWYIKFYFLDPEAPETMFISVHPEDGGQAGS</sequence>
<organism evidence="1 2">
    <name type="scientific">Phaeovulum veldkampii DSM 11550</name>
    <dbReference type="NCBI Taxonomy" id="1185920"/>
    <lineage>
        <taxon>Bacteria</taxon>
        <taxon>Pseudomonadati</taxon>
        <taxon>Pseudomonadota</taxon>
        <taxon>Alphaproteobacteria</taxon>
        <taxon>Rhodobacterales</taxon>
        <taxon>Paracoccaceae</taxon>
        <taxon>Phaeovulum</taxon>
    </lineage>
</organism>
<name>A0A2T4JFZ9_9RHOB</name>
<comment type="caution">
    <text evidence="1">The sequence shown here is derived from an EMBL/GenBank/DDBJ whole genome shotgun (WGS) entry which is preliminary data.</text>
</comment>
<keyword evidence="2" id="KW-1185">Reference proteome</keyword>
<dbReference type="AlphaFoldDB" id="A0A2T4JFZ9"/>
<evidence type="ECO:0000313" key="2">
    <source>
        <dbReference type="Proteomes" id="UP000241899"/>
    </source>
</evidence>
<reference evidence="1 2" key="1">
    <citation type="submission" date="2018-03" db="EMBL/GenBank/DDBJ databases">
        <title>Rhodobacter veldkampii.</title>
        <authorList>
            <person name="Meyer T.E."/>
            <person name="Miller S."/>
            <person name="Lodha T."/>
            <person name="Gandham S."/>
            <person name="Chintalapati S."/>
            <person name="Chintalapati V.R."/>
        </authorList>
    </citation>
    <scope>NUCLEOTIDE SEQUENCE [LARGE SCALE GENOMIC DNA]</scope>
    <source>
        <strain evidence="1 2">DSM 11550</strain>
    </source>
</reference>
<dbReference type="OrthoDB" id="7864804at2"/>